<evidence type="ECO:0000313" key="2">
    <source>
        <dbReference type="EMBL" id="KAJ6639218.1"/>
    </source>
</evidence>
<reference evidence="2" key="1">
    <citation type="submission" date="2022-07" db="EMBL/GenBank/DDBJ databases">
        <authorList>
            <person name="Trinca V."/>
            <person name="Uliana J.V.C."/>
            <person name="Torres T.T."/>
            <person name="Ward R.J."/>
            <person name="Monesi N."/>
        </authorList>
    </citation>
    <scope>NUCLEOTIDE SEQUENCE</scope>
    <source>
        <strain evidence="2">HSMRA1968</strain>
        <tissue evidence="2">Whole embryos</tissue>
    </source>
</reference>
<comment type="caution">
    <text evidence="2">The sequence shown here is derived from an EMBL/GenBank/DDBJ whole genome shotgun (WGS) entry which is preliminary data.</text>
</comment>
<feature type="compositionally biased region" description="Basic and acidic residues" evidence="1">
    <location>
        <begin position="518"/>
        <end position="533"/>
    </location>
</feature>
<evidence type="ECO:0000256" key="1">
    <source>
        <dbReference type="SAM" id="MobiDB-lite"/>
    </source>
</evidence>
<sequence length="689" mass="76912">EQRAQQRYSVEVANAGNYLNIRPSTLETLTKSGNSSIHNRRYRKNGTEEQPKLHALPELLIVCPPALQCLVYLWDQLSSSCIQVVQSTTSELLKDVQNSHNLINPNNDQNICDDSKKSKKKKKDDGTWCELCEIFLPIPVTYHMRIVHPGCNKPAKGKGYNSVGTFCEGWAGNCGEGGKGASSWYLMCDRCREKYMTRFININNINTTNTQAFPSNNKMENLFGVPCNIILNSEVYSMMKENSMFLLELSSTGSGGIISNQKRSPQQMPVVTETQLHQIASDLNRPSTSRGDVNSSARNSKIMLAYNSGRDAGKGPGMGPTSSTPYRRSDVPTCISPELLWQAPDTFSCLESLGASMTNDTPYTIFGLNSADNGYERPLSEISIDSMDRSGVLSNSITNTNSLSRFHRSMSMGQGWPNQSITSKYMQGTNDNVSGQNTKVVLRRRNNSTCDDGGSLLLCHPSENLRKLVPESVFQLPATNKPKPDVALPSHENEQIIPKTRNSYIARNENIPSSSADINRKPNKSDRNGDVHAYKSNNVDQNVCLLSRPTMVFVMEKHNLEKLRYSLKRSLRVATARIYSLQALNWLMRSVTQTSCLHDLMWWFVSSLKPAAIDDVSKNDEMEQALEHPVSSTQMCGKISLLLTQSFHTFLQTVADLTLLLPPGSALQQIAIQCFGIKFRQADHQFLHR</sequence>
<keyword evidence="3" id="KW-1185">Reference proteome</keyword>
<feature type="compositionally biased region" description="Polar residues" evidence="1">
    <location>
        <begin position="508"/>
        <end position="517"/>
    </location>
</feature>
<organism evidence="2 3">
    <name type="scientific">Pseudolycoriella hygida</name>
    <dbReference type="NCBI Taxonomy" id="35572"/>
    <lineage>
        <taxon>Eukaryota</taxon>
        <taxon>Metazoa</taxon>
        <taxon>Ecdysozoa</taxon>
        <taxon>Arthropoda</taxon>
        <taxon>Hexapoda</taxon>
        <taxon>Insecta</taxon>
        <taxon>Pterygota</taxon>
        <taxon>Neoptera</taxon>
        <taxon>Endopterygota</taxon>
        <taxon>Diptera</taxon>
        <taxon>Nematocera</taxon>
        <taxon>Sciaroidea</taxon>
        <taxon>Sciaridae</taxon>
        <taxon>Pseudolycoriella</taxon>
    </lineage>
</organism>
<feature type="region of interest" description="Disordered" evidence="1">
    <location>
        <begin position="508"/>
        <end position="533"/>
    </location>
</feature>
<dbReference type="OrthoDB" id="6050183at2759"/>
<dbReference type="GO" id="GO:0007411">
    <property type="term" value="P:axon guidance"/>
    <property type="evidence" value="ECO:0007669"/>
    <property type="project" value="TreeGrafter"/>
</dbReference>
<dbReference type="GO" id="GO:0005886">
    <property type="term" value="C:plasma membrane"/>
    <property type="evidence" value="ECO:0007669"/>
    <property type="project" value="TreeGrafter"/>
</dbReference>
<name>A0A9Q0MWH3_9DIPT</name>
<proteinExistence type="predicted"/>
<dbReference type="GO" id="GO:0005634">
    <property type="term" value="C:nucleus"/>
    <property type="evidence" value="ECO:0007669"/>
    <property type="project" value="TreeGrafter"/>
</dbReference>
<evidence type="ECO:0000313" key="3">
    <source>
        <dbReference type="Proteomes" id="UP001151699"/>
    </source>
</evidence>
<feature type="non-terminal residue" evidence="2">
    <location>
        <position position="1"/>
    </location>
</feature>
<dbReference type="EMBL" id="WJQU01000003">
    <property type="protein sequence ID" value="KAJ6639218.1"/>
    <property type="molecule type" value="Genomic_DNA"/>
</dbReference>
<dbReference type="PANTHER" id="PTHR45943">
    <property type="entry name" value="E3 UBIQUITIN-PROTEIN LIGASE MYCBP2"/>
    <property type="match status" value="1"/>
</dbReference>
<protein>
    <submittedName>
        <fullName evidence="2">E3 ubiquitin-protein ligase highwire</fullName>
    </submittedName>
</protein>
<feature type="region of interest" description="Disordered" evidence="1">
    <location>
        <begin position="307"/>
        <end position="328"/>
    </location>
</feature>
<dbReference type="AlphaFoldDB" id="A0A9Q0MWH3"/>
<accession>A0A9Q0MWH3</accession>
<dbReference type="GO" id="GO:0061630">
    <property type="term" value="F:ubiquitin protein ligase activity"/>
    <property type="evidence" value="ECO:0007669"/>
    <property type="project" value="TreeGrafter"/>
</dbReference>
<feature type="non-terminal residue" evidence="2">
    <location>
        <position position="689"/>
    </location>
</feature>
<dbReference type="Proteomes" id="UP001151699">
    <property type="component" value="Chromosome X"/>
</dbReference>
<dbReference type="GO" id="GO:0008582">
    <property type="term" value="P:regulation of synaptic assembly at neuromuscular junction"/>
    <property type="evidence" value="ECO:0007669"/>
    <property type="project" value="TreeGrafter"/>
</dbReference>
<dbReference type="PANTHER" id="PTHR45943:SF1">
    <property type="entry name" value="E3 UBIQUITIN-PROTEIN LIGASE MYCBP2"/>
    <property type="match status" value="1"/>
</dbReference>
<gene>
    <name evidence="2" type="primary">hiw_2</name>
    <name evidence="2" type="ORF">Bhyg_11960</name>
</gene>